<evidence type="ECO:0000256" key="2">
    <source>
        <dbReference type="ARBA" id="ARBA00023125"/>
    </source>
</evidence>
<accession>A0A7W5GDJ6</accession>
<dbReference type="SUPFAM" id="SSF51215">
    <property type="entry name" value="Regulatory protein AraC"/>
    <property type="match status" value="1"/>
</dbReference>
<dbReference type="AlphaFoldDB" id="A0A7W5GDJ6"/>
<keyword evidence="6" id="KW-1185">Reference proteome</keyword>
<dbReference type="PANTHER" id="PTHR43280">
    <property type="entry name" value="ARAC-FAMILY TRANSCRIPTIONAL REGULATOR"/>
    <property type="match status" value="1"/>
</dbReference>
<dbReference type="InterPro" id="IPR014710">
    <property type="entry name" value="RmlC-like_jellyroll"/>
</dbReference>
<dbReference type="Proteomes" id="UP000518605">
    <property type="component" value="Unassembled WGS sequence"/>
</dbReference>
<dbReference type="RefSeq" id="WP_183570265.1">
    <property type="nucleotide sequence ID" value="NZ_CBCSLB010000024.1"/>
</dbReference>
<dbReference type="SMART" id="SM00342">
    <property type="entry name" value="HTH_ARAC"/>
    <property type="match status" value="1"/>
</dbReference>
<feature type="domain" description="HTH araC/xylS-type" evidence="4">
    <location>
        <begin position="188"/>
        <end position="286"/>
    </location>
</feature>
<evidence type="ECO:0000256" key="1">
    <source>
        <dbReference type="ARBA" id="ARBA00023015"/>
    </source>
</evidence>
<name>A0A7W5GDJ6_9BACL</name>
<evidence type="ECO:0000313" key="6">
    <source>
        <dbReference type="Proteomes" id="UP000518605"/>
    </source>
</evidence>
<comment type="caution">
    <text evidence="5">The sequence shown here is derived from an EMBL/GenBank/DDBJ whole genome shotgun (WGS) entry which is preliminary data.</text>
</comment>
<gene>
    <name evidence="5" type="ORF">FHS16_005621</name>
</gene>
<keyword evidence="3" id="KW-0804">Transcription</keyword>
<dbReference type="Pfam" id="PF02311">
    <property type="entry name" value="AraC_binding"/>
    <property type="match status" value="1"/>
</dbReference>
<keyword evidence="1" id="KW-0805">Transcription regulation</keyword>
<dbReference type="Gene3D" id="1.10.10.60">
    <property type="entry name" value="Homeodomain-like"/>
    <property type="match status" value="2"/>
</dbReference>
<dbReference type="InterPro" id="IPR003313">
    <property type="entry name" value="AraC-bd"/>
</dbReference>
<dbReference type="InterPro" id="IPR018062">
    <property type="entry name" value="HTH_AraC-typ_CS"/>
</dbReference>
<dbReference type="SUPFAM" id="SSF46689">
    <property type="entry name" value="Homeodomain-like"/>
    <property type="match status" value="2"/>
</dbReference>
<dbReference type="InterPro" id="IPR018060">
    <property type="entry name" value="HTH_AraC"/>
</dbReference>
<sequence length="295" mass="34194">MNHPLETYRGEHYFQNNQLLYINRAAESIMSPYHDHDFLECVYITEGEGYHHIGDQVHKVRKGQVFFIPIGISHVFRPLSSSKTNNPLSVFNCVFSPLLLHKLNAFASDYRSMQFIADMEGGRCPYYSCMDTNDQYEKLFLAMHREFELPRTGSADYLHSLLLQLLIMLQRSMEDSSPEPAPRQTAFSLLLNELDQHYGEELTLTKLAMASGWSERHLQRLFLQYTKQSFHRYLQNIRIQKSQELLRGSTLKISMIAEMVGYKDIHSFNALFKRCTGMTPSVYRKESTAAESPVS</sequence>
<dbReference type="PROSITE" id="PS00041">
    <property type="entry name" value="HTH_ARAC_FAMILY_1"/>
    <property type="match status" value="1"/>
</dbReference>
<proteinExistence type="predicted"/>
<keyword evidence="2" id="KW-0238">DNA-binding</keyword>
<protein>
    <submittedName>
        <fullName evidence="5">AraC family L-rhamnose operon transcriptional activator RhaR</fullName>
    </submittedName>
</protein>
<evidence type="ECO:0000259" key="4">
    <source>
        <dbReference type="PROSITE" id="PS01124"/>
    </source>
</evidence>
<dbReference type="Gene3D" id="2.60.120.10">
    <property type="entry name" value="Jelly Rolls"/>
    <property type="match status" value="1"/>
</dbReference>
<reference evidence="5 6" key="1">
    <citation type="submission" date="2020-08" db="EMBL/GenBank/DDBJ databases">
        <title>Genomic Encyclopedia of Type Strains, Phase III (KMG-III): the genomes of soil and plant-associated and newly described type strains.</title>
        <authorList>
            <person name="Whitman W."/>
        </authorList>
    </citation>
    <scope>NUCLEOTIDE SEQUENCE [LARGE SCALE GENOMIC DNA]</scope>
    <source>
        <strain evidence="5 6">CECT 8234</strain>
    </source>
</reference>
<evidence type="ECO:0000256" key="3">
    <source>
        <dbReference type="ARBA" id="ARBA00023163"/>
    </source>
</evidence>
<dbReference type="PROSITE" id="PS01124">
    <property type="entry name" value="HTH_ARAC_FAMILY_2"/>
    <property type="match status" value="1"/>
</dbReference>
<dbReference type="InterPro" id="IPR009057">
    <property type="entry name" value="Homeodomain-like_sf"/>
</dbReference>
<dbReference type="GO" id="GO:0003700">
    <property type="term" value="F:DNA-binding transcription factor activity"/>
    <property type="evidence" value="ECO:0007669"/>
    <property type="project" value="InterPro"/>
</dbReference>
<dbReference type="InterPro" id="IPR037923">
    <property type="entry name" value="HTH-like"/>
</dbReference>
<organism evidence="5 6">
    <name type="scientific">Paenibacillus endophyticus</name>
    <dbReference type="NCBI Taxonomy" id="1294268"/>
    <lineage>
        <taxon>Bacteria</taxon>
        <taxon>Bacillati</taxon>
        <taxon>Bacillota</taxon>
        <taxon>Bacilli</taxon>
        <taxon>Bacillales</taxon>
        <taxon>Paenibacillaceae</taxon>
        <taxon>Paenibacillus</taxon>
    </lineage>
</organism>
<dbReference type="GO" id="GO:0043565">
    <property type="term" value="F:sequence-specific DNA binding"/>
    <property type="evidence" value="ECO:0007669"/>
    <property type="project" value="InterPro"/>
</dbReference>
<dbReference type="Pfam" id="PF12833">
    <property type="entry name" value="HTH_18"/>
    <property type="match status" value="1"/>
</dbReference>
<evidence type="ECO:0000313" key="5">
    <source>
        <dbReference type="EMBL" id="MBB3155513.1"/>
    </source>
</evidence>
<dbReference type="EMBL" id="JACHXW010000025">
    <property type="protein sequence ID" value="MBB3155513.1"/>
    <property type="molecule type" value="Genomic_DNA"/>
</dbReference>
<dbReference type="PANTHER" id="PTHR43280:SF28">
    <property type="entry name" value="HTH-TYPE TRANSCRIPTIONAL ACTIVATOR RHAS"/>
    <property type="match status" value="1"/>
</dbReference>